<proteinExistence type="predicted"/>
<name>A0ABV8KI36_9ACTN</name>
<protein>
    <submittedName>
        <fullName evidence="2">Uncharacterized protein</fullName>
    </submittedName>
</protein>
<evidence type="ECO:0000313" key="3">
    <source>
        <dbReference type="Proteomes" id="UP001595868"/>
    </source>
</evidence>
<organism evidence="2 3">
    <name type="scientific">Micromonospora zhanjiangensis</name>
    <dbReference type="NCBI Taxonomy" id="1522057"/>
    <lineage>
        <taxon>Bacteria</taxon>
        <taxon>Bacillati</taxon>
        <taxon>Actinomycetota</taxon>
        <taxon>Actinomycetes</taxon>
        <taxon>Micromonosporales</taxon>
        <taxon>Micromonosporaceae</taxon>
        <taxon>Micromonospora</taxon>
    </lineage>
</organism>
<comment type="caution">
    <text evidence="2">The sequence shown here is derived from an EMBL/GenBank/DDBJ whole genome shotgun (WGS) entry which is preliminary data.</text>
</comment>
<accession>A0ABV8KI36</accession>
<reference evidence="3" key="1">
    <citation type="journal article" date="2019" name="Int. J. Syst. Evol. Microbiol.">
        <title>The Global Catalogue of Microorganisms (GCM) 10K type strain sequencing project: providing services to taxonomists for standard genome sequencing and annotation.</title>
        <authorList>
            <consortium name="The Broad Institute Genomics Platform"/>
            <consortium name="The Broad Institute Genome Sequencing Center for Infectious Disease"/>
            <person name="Wu L."/>
            <person name="Ma J."/>
        </authorList>
    </citation>
    <scope>NUCLEOTIDE SEQUENCE [LARGE SCALE GENOMIC DNA]</scope>
    <source>
        <strain evidence="3">2902at01</strain>
    </source>
</reference>
<evidence type="ECO:0000256" key="1">
    <source>
        <dbReference type="SAM" id="MobiDB-lite"/>
    </source>
</evidence>
<evidence type="ECO:0000313" key="2">
    <source>
        <dbReference type="EMBL" id="MFC4105730.1"/>
    </source>
</evidence>
<sequence>MNQMPLASWLSHEVTNREVLSARPDAPVVPDRKKPARTGARTRQARTAVAGALHRVARAVEPAGC</sequence>
<dbReference type="Proteomes" id="UP001595868">
    <property type="component" value="Unassembled WGS sequence"/>
</dbReference>
<gene>
    <name evidence="2" type="ORF">ACFOX0_07260</name>
</gene>
<dbReference type="EMBL" id="JBHSBN010000003">
    <property type="protein sequence ID" value="MFC4105730.1"/>
    <property type="molecule type" value="Genomic_DNA"/>
</dbReference>
<feature type="region of interest" description="Disordered" evidence="1">
    <location>
        <begin position="21"/>
        <end position="46"/>
    </location>
</feature>
<feature type="compositionally biased region" description="Low complexity" evidence="1">
    <location>
        <begin position="37"/>
        <end position="46"/>
    </location>
</feature>
<dbReference type="RefSeq" id="WP_377542936.1">
    <property type="nucleotide sequence ID" value="NZ_JBHSBN010000003.1"/>
</dbReference>
<keyword evidence="3" id="KW-1185">Reference proteome</keyword>